<keyword evidence="1" id="KW-0732">Signal</keyword>
<dbReference type="PROSITE" id="PS51257">
    <property type="entry name" value="PROKAR_LIPOPROTEIN"/>
    <property type="match status" value="1"/>
</dbReference>
<evidence type="ECO:0000256" key="1">
    <source>
        <dbReference type="SAM" id="SignalP"/>
    </source>
</evidence>
<proteinExistence type="predicted"/>
<comment type="caution">
    <text evidence="2">The sequence shown here is derived from an EMBL/GenBank/DDBJ whole genome shotgun (WGS) entry which is preliminary data.</text>
</comment>
<sequence>MVRHRFLVPLLALAFTGACSNGAHPDTEVVDAGGTSVLVLKELGEGGSAGVGIFGDLRLVGERCVGFVMGLETALLVFPPHTSVSGSGADVVIHVQGTDLRLGEHFTGGSRSGAPEPLSHFGDLGKQIPSSCRGLPAVAYTPDPH</sequence>
<dbReference type="EMBL" id="JACGXA010000001">
    <property type="protein sequence ID" value="MBA8803609.1"/>
    <property type="molecule type" value="Genomic_DNA"/>
</dbReference>
<dbReference type="AlphaFoldDB" id="A0A7W3P9N1"/>
<dbReference type="RefSeq" id="WP_182538674.1">
    <property type="nucleotide sequence ID" value="NZ_JACGXA010000001.1"/>
</dbReference>
<name>A0A7W3P9N1_9ACTN</name>
<evidence type="ECO:0008006" key="4">
    <source>
        <dbReference type="Google" id="ProtNLM"/>
    </source>
</evidence>
<protein>
    <recommendedName>
        <fullName evidence="4">Lipoprotein</fullName>
    </recommendedName>
</protein>
<accession>A0A7W3P9N1</accession>
<evidence type="ECO:0000313" key="3">
    <source>
        <dbReference type="Proteomes" id="UP000580910"/>
    </source>
</evidence>
<gene>
    <name evidence="2" type="ORF">FB382_001900</name>
</gene>
<organism evidence="2 3">
    <name type="scientific">Nocardioides ginsengisegetis</name>
    <dbReference type="NCBI Taxonomy" id="661491"/>
    <lineage>
        <taxon>Bacteria</taxon>
        <taxon>Bacillati</taxon>
        <taxon>Actinomycetota</taxon>
        <taxon>Actinomycetes</taxon>
        <taxon>Propionibacteriales</taxon>
        <taxon>Nocardioidaceae</taxon>
        <taxon>Nocardioides</taxon>
    </lineage>
</organism>
<feature type="signal peptide" evidence="1">
    <location>
        <begin position="1"/>
        <end position="25"/>
    </location>
</feature>
<feature type="chain" id="PRO_5031111039" description="Lipoprotein" evidence="1">
    <location>
        <begin position="26"/>
        <end position="145"/>
    </location>
</feature>
<evidence type="ECO:0000313" key="2">
    <source>
        <dbReference type="EMBL" id="MBA8803609.1"/>
    </source>
</evidence>
<keyword evidence="3" id="KW-1185">Reference proteome</keyword>
<reference evidence="2 3" key="1">
    <citation type="submission" date="2020-07" db="EMBL/GenBank/DDBJ databases">
        <title>Sequencing the genomes of 1000 actinobacteria strains.</title>
        <authorList>
            <person name="Klenk H.-P."/>
        </authorList>
    </citation>
    <scope>NUCLEOTIDE SEQUENCE [LARGE SCALE GENOMIC DNA]</scope>
    <source>
        <strain evidence="2 3">DSM 21349</strain>
    </source>
</reference>
<dbReference type="Proteomes" id="UP000580910">
    <property type="component" value="Unassembled WGS sequence"/>
</dbReference>